<evidence type="ECO:0000313" key="1">
    <source>
        <dbReference type="EMBL" id="SOQ39749.1"/>
    </source>
</evidence>
<dbReference type="AlphaFoldDB" id="A0A2H1VFY7"/>
<proteinExistence type="predicted"/>
<dbReference type="EMBL" id="ODYU01002357">
    <property type="protein sequence ID" value="SOQ39749.1"/>
    <property type="molecule type" value="Genomic_DNA"/>
</dbReference>
<reference evidence="1" key="1">
    <citation type="submission" date="2016-07" db="EMBL/GenBank/DDBJ databases">
        <authorList>
            <person name="Bretaudeau A."/>
        </authorList>
    </citation>
    <scope>NUCLEOTIDE SEQUENCE</scope>
    <source>
        <strain evidence="1">Rice</strain>
        <tissue evidence="1">Whole body</tissue>
    </source>
</reference>
<organism evidence="1">
    <name type="scientific">Spodoptera frugiperda</name>
    <name type="common">Fall armyworm</name>
    <dbReference type="NCBI Taxonomy" id="7108"/>
    <lineage>
        <taxon>Eukaryota</taxon>
        <taxon>Metazoa</taxon>
        <taxon>Ecdysozoa</taxon>
        <taxon>Arthropoda</taxon>
        <taxon>Hexapoda</taxon>
        <taxon>Insecta</taxon>
        <taxon>Pterygota</taxon>
        <taxon>Neoptera</taxon>
        <taxon>Endopterygota</taxon>
        <taxon>Lepidoptera</taxon>
        <taxon>Glossata</taxon>
        <taxon>Ditrysia</taxon>
        <taxon>Noctuoidea</taxon>
        <taxon>Noctuidae</taxon>
        <taxon>Amphipyrinae</taxon>
        <taxon>Spodoptera</taxon>
    </lineage>
</organism>
<name>A0A2H1VFY7_SPOFR</name>
<protein>
    <submittedName>
        <fullName evidence="1">SFRICE_025257</fullName>
    </submittedName>
</protein>
<sequence length="217" mass="24499">MNLRRHSTTRLTLFMTVTKRGCHPMTSPILGESRGSIRLLLTKNDPVPTPAFRAGDLFDADPRPELGMRPTQYTSITYQHTLITPILLKVKKEITMRLSVVTKTPTENNKLGSFMLAPKQRQLRVGKALRGKSSNDFSRLGRGERVCQTLTDYKPPRSYFCPSSCIPDPGLPFYWMLSLACQRFAHPVCARPSTMLSRTLRESGVTGDRLGVRKKNF</sequence>
<accession>A0A2H1VFY7</accession>
<gene>
    <name evidence="1" type="ORF">SFRICE_025257</name>
</gene>